<proteinExistence type="predicted"/>
<evidence type="ECO:0000313" key="2">
    <source>
        <dbReference type="EMBL" id="KAK5079538.1"/>
    </source>
</evidence>
<dbReference type="PANTHER" id="PTHR24148">
    <property type="entry name" value="ANKYRIN REPEAT DOMAIN-CONTAINING PROTEIN 39 HOMOLOG-RELATED"/>
    <property type="match status" value="1"/>
</dbReference>
<dbReference type="PANTHER" id="PTHR24148:SF64">
    <property type="entry name" value="HETEROKARYON INCOMPATIBILITY DOMAIN-CONTAINING PROTEIN"/>
    <property type="match status" value="1"/>
</dbReference>
<comment type="caution">
    <text evidence="2">The sequence shown here is derived from an EMBL/GenBank/DDBJ whole genome shotgun (WGS) entry which is preliminary data.</text>
</comment>
<evidence type="ECO:0000313" key="3">
    <source>
        <dbReference type="Proteomes" id="UP001345013"/>
    </source>
</evidence>
<evidence type="ECO:0000259" key="1">
    <source>
        <dbReference type="Pfam" id="PF06985"/>
    </source>
</evidence>
<protein>
    <recommendedName>
        <fullName evidence="1">Heterokaryon incompatibility domain-containing protein</fullName>
    </recommendedName>
</protein>
<dbReference type="InterPro" id="IPR010730">
    <property type="entry name" value="HET"/>
</dbReference>
<organism evidence="2 3">
    <name type="scientific">Lithohypha guttulata</name>
    <dbReference type="NCBI Taxonomy" id="1690604"/>
    <lineage>
        <taxon>Eukaryota</taxon>
        <taxon>Fungi</taxon>
        <taxon>Dikarya</taxon>
        <taxon>Ascomycota</taxon>
        <taxon>Pezizomycotina</taxon>
        <taxon>Eurotiomycetes</taxon>
        <taxon>Chaetothyriomycetidae</taxon>
        <taxon>Chaetothyriales</taxon>
        <taxon>Trichomeriaceae</taxon>
        <taxon>Lithohypha</taxon>
    </lineage>
</organism>
<dbReference type="EMBL" id="JAVRRG010000187">
    <property type="protein sequence ID" value="KAK5079538.1"/>
    <property type="molecule type" value="Genomic_DNA"/>
</dbReference>
<gene>
    <name evidence="2" type="ORF">LTR24_009168</name>
</gene>
<keyword evidence="3" id="KW-1185">Reference proteome</keyword>
<name>A0ABR0JZA7_9EURO</name>
<accession>A0ABR0JZA7</accession>
<dbReference type="InterPro" id="IPR052895">
    <property type="entry name" value="HetReg/Transcr_Mod"/>
</dbReference>
<feature type="domain" description="Heterokaryon incompatibility" evidence="1">
    <location>
        <begin position="1"/>
        <end position="76"/>
    </location>
</feature>
<sequence length="390" mass="44119">MYQIYAKAEKTVIWLGVANEKDLVMLEQLKVVAAVRDDELSGYHRGICVDVIVQMHAWLAPFLQRRWFSRSWVRQEVAAGRDCIMVCGDASTKLSEFESGIRRFLAVHAILPRKTASMPVDSNMAAVRFNRLLQHRTALRNLRETAWDSVKRQCGDEANAYYSVYLCREWFKLVLQGSLFAATDARDKVFSMGFALQEALVAPQPPSKFMRSSRWTTSCRYGVPSYKLDLASGLPNWVSDLRRPIGGCVAIGNPTVVGAAEKQQLADHFVPLYLKGTRLGRIGQQIKSDQRVMDLDQVRLDDIVELDLYNNSPASADQILSLNPHLWEVGERMDTILLGMGYALFEVDVSGHARENLGLDTDLVHYCFQGRTSWRLSHLCLWWVSPLCAS</sequence>
<dbReference type="Pfam" id="PF06985">
    <property type="entry name" value="HET"/>
    <property type="match status" value="1"/>
</dbReference>
<reference evidence="2 3" key="1">
    <citation type="submission" date="2023-08" db="EMBL/GenBank/DDBJ databases">
        <title>Black Yeasts Isolated from many extreme environments.</title>
        <authorList>
            <person name="Coleine C."/>
            <person name="Stajich J.E."/>
            <person name="Selbmann L."/>
        </authorList>
    </citation>
    <scope>NUCLEOTIDE SEQUENCE [LARGE SCALE GENOMIC DNA]</scope>
    <source>
        <strain evidence="2 3">CCFEE 5885</strain>
    </source>
</reference>
<dbReference type="Proteomes" id="UP001345013">
    <property type="component" value="Unassembled WGS sequence"/>
</dbReference>